<feature type="transmembrane region" description="Helical" evidence="7">
    <location>
        <begin position="127"/>
        <end position="145"/>
    </location>
</feature>
<dbReference type="InterPro" id="IPR051258">
    <property type="entry name" value="Diverse_Substrate_Transporter"/>
</dbReference>
<keyword evidence="2" id="KW-1003">Cell membrane</keyword>
<comment type="subcellular location">
    <subcellularLocation>
        <location evidence="1">Cell membrane</location>
        <topology evidence="1">Multi-pass membrane protein</topology>
    </subcellularLocation>
</comment>
<protein>
    <submittedName>
        <fullName evidence="9">Hypothetical membrane protein</fullName>
    </submittedName>
</protein>
<dbReference type="STRING" id="379066.GAU_2705"/>
<evidence type="ECO:0000256" key="6">
    <source>
        <dbReference type="SAM" id="MobiDB-lite"/>
    </source>
</evidence>
<dbReference type="eggNOG" id="COG0697">
    <property type="taxonomic scope" value="Bacteria"/>
</dbReference>
<dbReference type="PANTHER" id="PTHR42920:SF5">
    <property type="entry name" value="EAMA DOMAIN-CONTAINING PROTEIN"/>
    <property type="match status" value="1"/>
</dbReference>
<feature type="domain" description="EamA" evidence="8">
    <location>
        <begin position="25"/>
        <end position="168"/>
    </location>
</feature>
<feature type="transmembrane region" description="Helical" evidence="7">
    <location>
        <begin position="286"/>
        <end position="314"/>
    </location>
</feature>
<reference evidence="10" key="1">
    <citation type="submission" date="2006-03" db="EMBL/GenBank/DDBJ databases">
        <title>Complete genome sequence of Gemmatimonas aurantiaca T-27 that represents a novel phylum Gemmatimonadetes.</title>
        <authorList>
            <person name="Takasaki K."/>
            <person name="Ichikawa N."/>
            <person name="Miura H."/>
            <person name="Matsushita S."/>
            <person name="Watanabe Y."/>
            <person name="Oguchi A."/>
            <person name="Ankai A."/>
            <person name="Yashiro I."/>
            <person name="Takahashi M."/>
            <person name="Terui Y."/>
            <person name="Fukui S."/>
            <person name="Yokoyama H."/>
            <person name="Tanikawa S."/>
            <person name="Hanada S."/>
            <person name="Kamagata Y."/>
            <person name="Fujita N."/>
        </authorList>
    </citation>
    <scope>NUCLEOTIDE SEQUENCE [LARGE SCALE GENOMIC DNA]</scope>
    <source>
        <strain evidence="10">T-27 / DSM 14586 / JCM 11422 / NBRC 100505</strain>
    </source>
</reference>
<evidence type="ECO:0000256" key="4">
    <source>
        <dbReference type="ARBA" id="ARBA00022989"/>
    </source>
</evidence>
<feature type="transmembrane region" description="Helical" evidence="7">
    <location>
        <begin position="213"/>
        <end position="236"/>
    </location>
</feature>
<keyword evidence="4 7" id="KW-1133">Transmembrane helix</keyword>
<keyword evidence="3 7" id="KW-0812">Transmembrane</keyword>
<accession>C1AAE9</accession>
<name>C1AAE9_GEMAT</name>
<dbReference type="Proteomes" id="UP000002209">
    <property type="component" value="Chromosome"/>
</dbReference>
<dbReference type="InterPro" id="IPR037185">
    <property type="entry name" value="EmrE-like"/>
</dbReference>
<feature type="transmembrane region" description="Helical" evidence="7">
    <location>
        <begin position="102"/>
        <end position="121"/>
    </location>
</feature>
<gene>
    <name evidence="9" type="ordered locus">GAU_2705</name>
</gene>
<dbReference type="InterPro" id="IPR000620">
    <property type="entry name" value="EamA_dom"/>
</dbReference>
<proteinExistence type="predicted"/>
<feature type="transmembrane region" description="Helical" evidence="7">
    <location>
        <begin position="59"/>
        <end position="75"/>
    </location>
</feature>
<feature type="transmembrane region" description="Helical" evidence="7">
    <location>
        <begin position="242"/>
        <end position="265"/>
    </location>
</feature>
<feature type="region of interest" description="Disordered" evidence="6">
    <location>
        <begin position="1"/>
        <end position="20"/>
    </location>
</feature>
<feature type="transmembrane region" description="Helical" evidence="7">
    <location>
        <begin position="157"/>
        <end position="176"/>
    </location>
</feature>
<sequence>MPEARGGHDREAHQREAHDRASRLKGTLAVIVSACCFGSISPLTVIATGQGMALESVQTWRYLTTATLLVLWGLIRRDTPAPASTDVWQSSSAMVPWYAPRILFQAGVGQASVATLALLALRWLPAATASFLFYTYPAWVAVFAAVRGTDHLDRTRVIALVLSLLGLGAMVGAPSAESLAPMGVMVILAAAIVYALYIPLLARLQTGRDPLDVARAIAVGGSVCFLTWSLSSGAFLSMPTPVGLFASVTQGVISAGAFLGFLLGLRLLGSVRTAITSTVEPFWTTLLGITLLGQGVGIGTVVGGIAIMGAVLLLQRPPALPRVPE</sequence>
<evidence type="ECO:0000313" key="10">
    <source>
        <dbReference type="Proteomes" id="UP000002209"/>
    </source>
</evidence>
<feature type="transmembrane region" description="Helical" evidence="7">
    <location>
        <begin position="182"/>
        <end position="201"/>
    </location>
</feature>
<evidence type="ECO:0000256" key="3">
    <source>
        <dbReference type="ARBA" id="ARBA00022692"/>
    </source>
</evidence>
<dbReference type="HOGENOM" id="CLU_033863_9_3_0"/>
<feature type="transmembrane region" description="Helical" evidence="7">
    <location>
        <begin position="28"/>
        <end position="47"/>
    </location>
</feature>
<dbReference type="GO" id="GO:0005886">
    <property type="term" value="C:plasma membrane"/>
    <property type="evidence" value="ECO:0007669"/>
    <property type="project" value="UniProtKB-SubCell"/>
</dbReference>
<keyword evidence="10" id="KW-1185">Reference proteome</keyword>
<organism evidence="9 10">
    <name type="scientific">Gemmatimonas aurantiaca (strain DSM 14586 / JCM 11422 / NBRC 100505 / T-27)</name>
    <dbReference type="NCBI Taxonomy" id="379066"/>
    <lineage>
        <taxon>Bacteria</taxon>
        <taxon>Pseudomonadati</taxon>
        <taxon>Gemmatimonadota</taxon>
        <taxon>Gemmatimonadia</taxon>
        <taxon>Gemmatimonadales</taxon>
        <taxon>Gemmatimonadaceae</taxon>
        <taxon>Gemmatimonas</taxon>
    </lineage>
</organism>
<evidence type="ECO:0000256" key="1">
    <source>
        <dbReference type="ARBA" id="ARBA00004651"/>
    </source>
</evidence>
<dbReference type="EMBL" id="AP009153">
    <property type="protein sequence ID" value="BAH39747.1"/>
    <property type="molecule type" value="Genomic_DNA"/>
</dbReference>
<evidence type="ECO:0000256" key="2">
    <source>
        <dbReference type="ARBA" id="ARBA00022475"/>
    </source>
</evidence>
<feature type="domain" description="EamA" evidence="8">
    <location>
        <begin position="182"/>
        <end position="314"/>
    </location>
</feature>
<dbReference type="KEGG" id="gau:GAU_2705"/>
<dbReference type="Pfam" id="PF00892">
    <property type="entry name" value="EamA"/>
    <property type="match status" value="2"/>
</dbReference>
<keyword evidence="5 7" id="KW-0472">Membrane</keyword>
<dbReference type="SUPFAM" id="SSF103481">
    <property type="entry name" value="Multidrug resistance efflux transporter EmrE"/>
    <property type="match status" value="2"/>
</dbReference>
<dbReference type="AlphaFoldDB" id="C1AAE9"/>
<evidence type="ECO:0000256" key="5">
    <source>
        <dbReference type="ARBA" id="ARBA00023136"/>
    </source>
</evidence>
<evidence type="ECO:0000256" key="7">
    <source>
        <dbReference type="SAM" id="Phobius"/>
    </source>
</evidence>
<dbReference type="PANTHER" id="PTHR42920">
    <property type="entry name" value="OS03G0707200 PROTEIN-RELATED"/>
    <property type="match status" value="1"/>
</dbReference>
<evidence type="ECO:0000259" key="8">
    <source>
        <dbReference type="Pfam" id="PF00892"/>
    </source>
</evidence>
<evidence type="ECO:0000313" key="9">
    <source>
        <dbReference type="EMBL" id="BAH39747.1"/>
    </source>
</evidence>